<dbReference type="SFLD" id="SFLDG01067">
    <property type="entry name" value="SPASM/twitch_domain_containing"/>
    <property type="match status" value="1"/>
</dbReference>
<dbReference type="Pfam" id="PF04055">
    <property type="entry name" value="Radical_SAM"/>
    <property type="match status" value="1"/>
</dbReference>
<evidence type="ECO:0000256" key="1">
    <source>
        <dbReference type="ARBA" id="ARBA00001966"/>
    </source>
</evidence>
<accession>A0A1F5VNN9</accession>
<evidence type="ECO:0000259" key="7">
    <source>
        <dbReference type="PROSITE" id="PS51918"/>
    </source>
</evidence>
<dbReference type="STRING" id="1817863.A2Y62_14450"/>
<keyword evidence="6" id="KW-0411">Iron-sulfur</keyword>
<organism evidence="8 9">
    <name type="scientific">Candidatus Fischerbacteria bacterium RBG_13_37_8</name>
    <dbReference type="NCBI Taxonomy" id="1817863"/>
    <lineage>
        <taxon>Bacteria</taxon>
        <taxon>Candidatus Fischeribacteriota</taxon>
    </lineage>
</organism>
<dbReference type="CDD" id="cd01335">
    <property type="entry name" value="Radical_SAM"/>
    <property type="match status" value="1"/>
</dbReference>
<dbReference type="SUPFAM" id="SSF102114">
    <property type="entry name" value="Radical SAM enzymes"/>
    <property type="match status" value="1"/>
</dbReference>
<dbReference type="InterPro" id="IPR023885">
    <property type="entry name" value="4Fe4S-binding_SPASM_dom"/>
</dbReference>
<evidence type="ECO:0000313" key="9">
    <source>
        <dbReference type="Proteomes" id="UP000178943"/>
    </source>
</evidence>
<feature type="domain" description="Radical SAM core" evidence="7">
    <location>
        <begin position="22"/>
        <end position="237"/>
    </location>
</feature>
<dbReference type="CDD" id="cd21109">
    <property type="entry name" value="SPASM"/>
    <property type="match status" value="1"/>
</dbReference>
<evidence type="ECO:0000256" key="5">
    <source>
        <dbReference type="ARBA" id="ARBA00023004"/>
    </source>
</evidence>
<keyword evidence="2" id="KW-0004">4Fe-4S</keyword>
<dbReference type="Proteomes" id="UP000178943">
    <property type="component" value="Unassembled WGS sequence"/>
</dbReference>
<evidence type="ECO:0000256" key="3">
    <source>
        <dbReference type="ARBA" id="ARBA00022691"/>
    </source>
</evidence>
<dbReference type="GO" id="GO:0051539">
    <property type="term" value="F:4 iron, 4 sulfur cluster binding"/>
    <property type="evidence" value="ECO:0007669"/>
    <property type="project" value="UniProtKB-KW"/>
</dbReference>
<dbReference type="Pfam" id="PF13186">
    <property type="entry name" value="SPASM"/>
    <property type="match status" value="1"/>
</dbReference>
<proteinExistence type="predicted"/>
<dbReference type="SFLD" id="SFLDS00029">
    <property type="entry name" value="Radical_SAM"/>
    <property type="match status" value="1"/>
</dbReference>
<dbReference type="PANTHER" id="PTHR11228">
    <property type="entry name" value="RADICAL SAM DOMAIN PROTEIN"/>
    <property type="match status" value="1"/>
</dbReference>
<dbReference type="PIRSF" id="PIRSF037420">
    <property type="entry name" value="PQQ_syn_pqqE"/>
    <property type="match status" value="1"/>
</dbReference>
<keyword evidence="4" id="KW-0479">Metal-binding</keyword>
<evidence type="ECO:0000313" key="8">
    <source>
        <dbReference type="EMBL" id="OGF65020.1"/>
    </source>
</evidence>
<evidence type="ECO:0000256" key="4">
    <source>
        <dbReference type="ARBA" id="ARBA00022723"/>
    </source>
</evidence>
<keyword evidence="5" id="KW-0408">Iron</keyword>
<dbReference type="Gene3D" id="3.20.20.70">
    <property type="entry name" value="Aldolase class I"/>
    <property type="match status" value="1"/>
</dbReference>
<sequence>MNIRNKLHYAKRSLGLISNFAFNGYIHCNLQITHRCNFKCEICDFWKVEHLKERELTLSEITVISEKLSAYGTLVVSLAGGEPMIREDLLEIIRIIARHHFPIMITNGWYITHENAQSLWRAGLQEVSVSIDYLSPGKHDRQRGMEGSFDKGIEALKLLKQYRITPRNRVHMISVLMDDNVDDIEQLIDLSHEIGVTYMVNLYSYQRGKKNERLPARTITPFLLQLKKQHANFVSLTAYINKLDDAIQNGGIGNCQAGKYYMNIDNYGNVARCTEMTDMPVGNILQESPASIKKKLYEAQKDSTCSQCWTSCRGWAESMHGKDSMLTWKEFYISVKDHE</sequence>
<dbReference type="SFLD" id="SFLDG01386">
    <property type="entry name" value="main_SPASM_domain-containing"/>
    <property type="match status" value="1"/>
</dbReference>
<dbReference type="InterPro" id="IPR058240">
    <property type="entry name" value="rSAM_sf"/>
</dbReference>
<dbReference type="GO" id="GO:0046872">
    <property type="term" value="F:metal ion binding"/>
    <property type="evidence" value="ECO:0007669"/>
    <property type="project" value="UniProtKB-KW"/>
</dbReference>
<dbReference type="PROSITE" id="PS51918">
    <property type="entry name" value="RADICAL_SAM"/>
    <property type="match status" value="1"/>
</dbReference>
<protein>
    <recommendedName>
        <fullName evidence="7">Radical SAM core domain-containing protein</fullName>
    </recommendedName>
</protein>
<dbReference type="PANTHER" id="PTHR11228:SF7">
    <property type="entry name" value="PQQA PEPTIDE CYCLASE"/>
    <property type="match status" value="1"/>
</dbReference>
<dbReference type="InterPro" id="IPR050377">
    <property type="entry name" value="Radical_SAM_PqqE_MftC-like"/>
</dbReference>
<dbReference type="EMBL" id="MFGW01000122">
    <property type="protein sequence ID" value="OGF65020.1"/>
    <property type="molecule type" value="Genomic_DNA"/>
</dbReference>
<dbReference type="InterPro" id="IPR017200">
    <property type="entry name" value="PqqE-like"/>
</dbReference>
<dbReference type="InterPro" id="IPR007197">
    <property type="entry name" value="rSAM"/>
</dbReference>
<comment type="caution">
    <text evidence="8">The sequence shown here is derived from an EMBL/GenBank/DDBJ whole genome shotgun (WGS) entry which is preliminary data.</text>
</comment>
<evidence type="ECO:0000256" key="6">
    <source>
        <dbReference type="ARBA" id="ARBA00023014"/>
    </source>
</evidence>
<reference evidence="8 9" key="1">
    <citation type="journal article" date="2016" name="Nat. Commun.">
        <title>Thousands of microbial genomes shed light on interconnected biogeochemical processes in an aquifer system.</title>
        <authorList>
            <person name="Anantharaman K."/>
            <person name="Brown C.T."/>
            <person name="Hug L.A."/>
            <person name="Sharon I."/>
            <person name="Castelle C.J."/>
            <person name="Probst A.J."/>
            <person name="Thomas B.C."/>
            <person name="Singh A."/>
            <person name="Wilkins M.J."/>
            <person name="Karaoz U."/>
            <person name="Brodie E.L."/>
            <person name="Williams K.H."/>
            <person name="Hubbard S.S."/>
            <person name="Banfield J.F."/>
        </authorList>
    </citation>
    <scope>NUCLEOTIDE SEQUENCE [LARGE SCALE GENOMIC DNA]</scope>
</reference>
<keyword evidence="3" id="KW-0949">S-adenosyl-L-methionine</keyword>
<dbReference type="GO" id="GO:0003824">
    <property type="term" value="F:catalytic activity"/>
    <property type="evidence" value="ECO:0007669"/>
    <property type="project" value="InterPro"/>
</dbReference>
<evidence type="ECO:0000256" key="2">
    <source>
        <dbReference type="ARBA" id="ARBA00022485"/>
    </source>
</evidence>
<dbReference type="AlphaFoldDB" id="A0A1F5VNN9"/>
<name>A0A1F5VNN9_9BACT</name>
<dbReference type="InterPro" id="IPR013785">
    <property type="entry name" value="Aldolase_TIM"/>
</dbReference>
<comment type="cofactor">
    <cofactor evidence="1">
        <name>[4Fe-4S] cluster</name>
        <dbReference type="ChEBI" id="CHEBI:49883"/>
    </cofactor>
</comment>
<gene>
    <name evidence="8" type="ORF">A2Y62_14450</name>
</gene>